<evidence type="ECO:0000256" key="2">
    <source>
        <dbReference type="ARBA" id="ARBA00004584"/>
    </source>
</evidence>
<dbReference type="GO" id="GO:0000070">
    <property type="term" value="P:mitotic sister chromatid segregation"/>
    <property type="evidence" value="ECO:0007669"/>
    <property type="project" value="TreeGrafter"/>
</dbReference>
<reference evidence="12" key="3">
    <citation type="submission" date="2025-09" db="UniProtKB">
        <authorList>
            <consortium name="Ensembl"/>
        </authorList>
    </citation>
    <scope>IDENTIFICATION</scope>
</reference>
<feature type="domain" description="Borealin C-terminal" evidence="11">
    <location>
        <begin position="312"/>
        <end position="363"/>
    </location>
</feature>
<gene>
    <name evidence="12" type="primary">LOC101233796</name>
</gene>
<keyword evidence="13" id="KW-1185">Reference proteome</keyword>
<comment type="subcellular location">
    <subcellularLocation>
        <location evidence="2">Chromosome</location>
        <location evidence="2">Centromere</location>
    </subcellularLocation>
    <subcellularLocation>
        <location evidence="1">Nucleus</location>
    </subcellularLocation>
</comment>
<dbReference type="Pfam" id="PF10512">
    <property type="entry name" value="Borealin"/>
    <property type="match status" value="1"/>
</dbReference>
<feature type="compositionally biased region" description="Low complexity" evidence="10">
    <location>
        <begin position="90"/>
        <end position="109"/>
    </location>
</feature>
<dbReference type="InterPro" id="IPR046466">
    <property type="entry name" value="Borealin_C"/>
</dbReference>
<keyword evidence="8" id="KW-0131">Cell cycle</keyword>
<dbReference type="Ensembl" id="ENSTGUT00000037055.1">
    <property type="protein sequence ID" value="ENSTGUP00000029371.1"/>
    <property type="gene ID" value="ENSTGUG00000008822.2"/>
</dbReference>
<dbReference type="PANTHER" id="PTHR16040">
    <property type="entry name" value="AUSTRALIN, ISOFORM A-RELATED"/>
    <property type="match status" value="1"/>
</dbReference>
<feature type="compositionally biased region" description="Low complexity" evidence="10">
    <location>
        <begin position="135"/>
        <end position="146"/>
    </location>
</feature>
<feature type="region of interest" description="Disordered" evidence="10">
    <location>
        <begin position="27"/>
        <end position="193"/>
    </location>
</feature>
<evidence type="ECO:0000256" key="8">
    <source>
        <dbReference type="ARBA" id="ARBA00023306"/>
    </source>
</evidence>
<feature type="compositionally biased region" description="Low complexity" evidence="10">
    <location>
        <begin position="51"/>
        <end position="79"/>
    </location>
</feature>
<dbReference type="GO" id="GO:0005634">
    <property type="term" value="C:nucleus"/>
    <property type="evidence" value="ECO:0007669"/>
    <property type="project" value="UniProtKB-SubCell"/>
</dbReference>
<name>A0A674H1R5_TAEGU</name>
<dbReference type="GO" id="GO:0051301">
    <property type="term" value="P:cell division"/>
    <property type="evidence" value="ECO:0007669"/>
    <property type="project" value="UniProtKB-KW"/>
</dbReference>
<dbReference type="PANTHER" id="PTHR16040:SF5">
    <property type="entry name" value="BOREALIN-2-RELATED"/>
    <property type="match status" value="1"/>
</dbReference>
<keyword evidence="9" id="KW-0137">Centromere</keyword>
<feature type="compositionally biased region" description="Pro residues" evidence="10">
    <location>
        <begin position="80"/>
        <end position="89"/>
    </location>
</feature>
<evidence type="ECO:0000256" key="5">
    <source>
        <dbReference type="ARBA" id="ARBA00022618"/>
    </source>
</evidence>
<dbReference type="GeneTree" id="ENSGT01040000242725"/>
<sequence length="370" mass="38916">PQFPPFQFVPVPPRPVTYRCQRLRHLRDGAVPPRSPQAFPPFRQSPEPRARLVPLVPRPSSLVPRPSSLVPRPASLVPLPGSPAAPGRPCPARGRVRPAPLGRLRARLGPAGGHGPGEGPVPAARQRLGRGAGPRGAAPGQGAAHRALPEEEGPAHRALPQRLRPAGQGAHPGDEERAGFASADSGEGVCRGAADDAGCRQEDEKERCARFARTGGSGSCCCSVKVTTIVEYEDTKHSSAKKITKKISKTRSLVSLASGLSGKLNSHPSATNLKATPNVAKSAGLQQTVSRTLPASGRVQGMLKRSKSVPQHKSVPFVNIPLADGQTLCTAGGDLRNIDVQLLNQDTVQHIHNLVSELTVLCGKVTPKPS</sequence>
<dbReference type="AlphaFoldDB" id="A0A674H1R5"/>
<evidence type="ECO:0000256" key="7">
    <source>
        <dbReference type="ARBA" id="ARBA00023242"/>
    </source>
</evidence>
<keyword evidence="6" id="KW-0498">Mitosis</keyword>
<evidence type="ECO:0000313" key="12">
    <source>
        <dbReference type="Ensembl" id="ENSTGUP00000029371.1"/>
    </source>
</evidence>
<evidence type="ECO:0000256" key="10">
    <source>
        <dbReference type="SAM" id="MobiDB-lite"/>
    </source>
</evidence>
<protein>
    <submittedName>
        <fullName evidence="12">Borealin-2-like</fullName>
    </submittedName>
</protein>
<keyword evidence="5" id="KW-0132">Cell division</keyword>
<dbReference type="InParanoid" id="A0A674H1R5"/>
<dbReference type="GO" id="GO:0032133">
    <property type="term" value="C:chromosome passenger complex"/>
    <property type="evidence" value="ECO:0007669"/>
    <property type="project" value="TreeGrafter"/>
</dbReference>
<dbReference type="InterPro" id="IPR018867">
    <property type="entry name" value="Cell_div_borealin"/>
</dbReference>
<dbReference type="Gene3D" id="6.10.140.560">
    <property type="match status" value="1"/>
</dbReference>
<evidence type="ECO:0000256" key="1">
    <source>
        <dbReference type="ARBA" id="ARBA00004123"/>
    </source>
</evidence>
<dbReference type="GO" id="GO:0000775">
    <property type="term" value="C:chromosome, centromeric region"/>
    <property type="evidence" value="ECO:0007669"/>
    <property type="project" value="UniProtKB-SubCell"/>
</dbReference>
<evidence type="ECO:0000256" key="9">
    <source>
        <dbReference type="ARBA" id="ARBA00023328"/>
    </source>
</evidence>
<evidence type="ECO:0000313" key="13">
    <source>
        <dbReference type="Proteomes" id="UP000007754"/>
    </source>
</evidence>
<reference evidence="12" key="2">
    <citation type="submission" date="2025-08" db="UniProtKB">
        <authorList>
            <consortium name="Ensembl"/>
        </authorList>
    </citation>
    <scope>IDENTIFICATION</scope>
</reference>
<proteinExistence type="inferred from homology"/>
<dbReference type="GO" id="GO:0051233">
    <property type="term" value="C:spindle midzone"/>
    <property type="evidence" value="ECO:0007669"/>
    <property type="project" value="TreeGrafter"/>
</dbReference>
<evidence type="ECO:0000259" key="11">
    <source>
        <dbReference type="Pfam" id="PF10512"/>
    </source>
</evidence>
<accession>A0A674H1R5</accession>
<evidence type="ECO:0000256" key="4">
    <source>
        <dbReference type="ARBA" id="ARBA00022454"/>
    </source>
</evidence>
<keyword evidence="4" id="KW-0158">Chromosome</keyword>
<evidence type="ECO:0000256" key="3">
    <source>
        <dbReference type="ARBA" id="ARBA00009914"/>
    </source>
</evidence>
<evidence type="ECO:0000256" key="6">
    <source>
        <dbReference type="ARBA" id="ARBA00022776"/>
    </source>
</evidence>
<dbReference type="Proteomes" id="UP000007754">
    <property type="component" value="Chromosome 11"/>
</dbReference>
<comment type="similarity">
    <text evidence="3">Belongs to the borealin family.</text>
</comment>
<organism evidence="12 13">
    <name type="scientific">Taeniopygia guttata</name>
    <name type="common">Zebra finch</name>
    <name type="synonym">Poephila guttata</name>
    <dbReference type="NCBI Taxonomy" id="59729"/>
    <lineage>
        <taxon>Eukaryota</taxon>
        <taxon>Metazoa</taxon>
        <taxon>Chordata</taxon>
        <taxon>Craniata</taxon>
        <taxon>Vertebrata</taxon>
        <taxon>Euteleostomi</taxon>
        <taxon>Archelosauria</taxon>
        <taxon>Archosauria</taxon>
        <taxon>Dinosauria</taxon>
        <taxon>Saurischia</taxon>
        <taxon>Theropoda</taxon>
        <taxon>Coelurosauria</taxon>
        <taxon>Aves</taxon>
        <taxon>Neognathae</taxon>
        <taxon>Neoaves</taxon>
        <taxon>Telluraves</taxon>
        <taxon>Australaves</taxon>
        <taxon>Passeriformes</taxon>
        <taxon>Passeroidea</taxon>
        <taxon>Estrildidae</taxon>
        <taxon>Estrildinae</taxon>
        <taxon>Taeniopygia</taxon>
    </lineage>
</organism>
<reference evidence="12 13" key="1">
    <citation type="journal article" date="2010" name="Nature">
        <title>The genome of a songbird.</title>
        <authorList>
            <person name="Warren W.C."/>
            <person name="Clayton D.F."/>
            <person name="Ellegren H."/>
            <person name="Arnold A.P."/>
            <person name="Hillier L.W."/>
            <person name="Kunstner A."/>
            <person name="Searle S."/>
            <person name="White S."/>
            <person name="Vilella A.J."/>
            <person name="Fairley S."/>
            <person name="Heger A."/>
            <person name="Kong L."/>
            <person name="Ponting C.P."/>
            <person name="Jarvis E.D."/>
            <person name="Mello C.V."/>
            <person name="Minx P."/>
            <person name="Lovell P."/>
            <person name="Velho T.A."/>
            <person name="Ferris M."/>
            <person name="Balakrishnan C.N."/>
            <person name="Sinha S."/>
            <person name="Blatti C."/>
            <person name="London S.E."/>
            <person name="Li Y."/>
            <person name="Lin Y.C."/>
            <person name="George J."/>
            <person name="Sweedler J."/>
            <person name="Southey B."/>
            <person name="Gunaratne P."/>
            <person name="Watson M."/>
            <person name="Nam K."/>
            <person name="Backstrom N."/>
            <person name="Smeds L."/>
            <person name="Nabholz B."/>
            <person name="Itoh Y."/>
            <person name="Whitney O."/>
            <person name="Pfenning A.R."/>
            <person name="Howard J."/>
            <person name="Volker M."/>
            <person name="Skinner B.M."/>
            <person name="Griffin D.K."/>
            <person name="Ye L."/>
            <person name="McLaren W.M."/>
            <person name="Flicek P."/>
            <person name="Quesada V."/>
            <person name="Velasco G."/>
            <person name="Lopez-Otin C."/>
            <person name="Puente X.S."/>
            <person name="Olender T."/>
            <person name="Lancet D."/>
            <person name="Smit A.F."/>
            <person name="Hubley R."/>
            <person name="Konkel M.K."/>
            <person name="Walker J.A."/>
            <person name="Batzer M.A."/>
            <person name="Gu W."/>
            <person name="Pollock D.D."/>
            <person name="Chen L."/>
            <person name="Cheng Z."/>
            <person name="Eichler E.E."/>
            <person name="Stapley J."/>
            <person name="Slate J."/>
            <person name="Ekblom R."/>
            <person name="Birkhead T."/>
            <person name="Burke T."/>
            <person name="Burt D."/>
            <person name="Scharff C."/>
            <person name="Adam I."/>
            <person name="Richard H."/>
            <person name="Sultan M."/>
            <person name="Soldatov A."/>
            <person name="Lehrach H."/>
            <person name="Edwards S.V."/>
            <person name="Yang S.P."/>
            <person name="Li X."/>
            <person name="Graves T."/>
            <person name="Fulton L."/>
            <person name="Nelson J."/>
            <person name="Chinwalla A."/>
            <person name="Hou S."/>
            <person name="Mardis E.R."/>
            <person name="Wilson R.K."/>
        </authorList>
    </citation>
    <scope>NUCLEOTIDE SEQUENCE [LARGE SCALE GENOMIC DNA]</scope>
</reference>
<keyword evidence="7" id="KW-0539">Nucleus</keyword>